<proteinExistence type="predicted"/>
<evidence type="ECO:0000313" key="2">
    <source>
        <dbReference type="Proteomes" id="UP000463138"/>
    </source>
</evidence>
<dbReference type="AlphaFoldDB" id="A0A7V7GSW7"/>
<comment type="caution">
    <text evidence="1">The sequence shown here is derived from an EMBL/GenBank/DDBJ whole genome shotgun (WGS) entry which is preliminary data.</text>
</comment>
<dbReference type="OrthoDB" id="7064629at2"/>
<accession>A0A7V7GSW7</accession>
<gene>
    <name evidence="1" type="ORF">DT594_16195</name>
</gene>
<sequence>MNTLQSHKEEFASGIVTELGYSAIADAEGYDAASSVGAGSVSITLLWQVFRQGKALSLFRKGRSPLQPHSENELAKWCVDNFPACYEEHLRRAKH</sequence>
<dbReference type="EMBL" id="QOVF01000006">
    <property type="protein sequence ID" value="KAA0692490.1"/>
    <property type="molecule type" value="Genomic_DNA"/>
</dbReference>
<dbReference type="RefSeq" id="WP_149333823.1">
    <property type="nucleotide sequence ID" value="NZ_QOVF01000006.1"/>
</dbReference>
<name>A0A7V7GSW7_9GAMM</name>
<evidence type="ECO:0000313" key="1">
    <source>
        <dbReference type="EMBL" id="KAA0692490.1"/>
    </source>
</evidence>
<keyword evidence="2" id="KW-1185">Reference proteome</keyword>
<organism evidence="1 2">
    <name type="scientific">Halopseudomonas laoshanensis</name>
    <dbReference type="NCBI Taxonomy" id="2268758"/>
    <lineage>
        <taxon>Bacteria</taxon>
        <taxon>Pseudomonadati</taxon>
        <taxon>Pseudomonadota</taxon>
        <taxon>Gammaproteobacteria</taxon>
        <taxon>Pseudomonadales</taxon>
        <taxon>Pseudomonadaceae</taxon>
        <taxon>Halopseudomonas</taxon>
    </lineage>
</organism>
<dbReference type="Proteomes" id="UP000463138">
    <property type="component" value="Unassembled WGS sequence"/>
</dbReference>
<reference evidence="1 2" key="1">
    <citation type="submission" date="2018-07" db="EMBL/GenBank/DDBJ databases">
        <title>Pseudomonas laoshanensis sp. nov., isolated from soil.</title>
        <authorList>
            <person name="Sun J."/>
            <person name="Yu L."/>
            <person name="Wang M."/>
            <person name="Zhang C."/>
        </authorList>
    </citation>
    <scope>NUCLEOTIDE SEQUENCE [LARGE SCALE GENOMIC DNA]</scope>
    <source>
        <strain evidence="1 2">Y22</strain>
    </source>
</reference>
<protein>
    <submittedName>
        <fullName evidence="1">Uncharacterized protein</fullName>
    </submittedName>
</protein>